<keyword evidence="2" id="KW-1185">Reference proteome</keyword>
<evidence type="ECO:0000313" key="2">
    <source>
        <dbReference type="Proteomes" id="UP000694044"/>
    </source>
</evidence>
<gene>
    <name evidence="1" type="ORF">PHYPSEUDO_010974</name>
</gene>
<dbReference type="PANTHER" id="PTHR33266:SF1">
    <property type="entry name" value="F-BOX DOMAIN-CONTAINING PROTEIN"/>
    <property type="match status" value="1"/>
</dbReference>
<dbReference type="OrthoDB" id="128354at2759"/>
<proteinExistence type="predicted"/>
<organism evidence="1 2">
    <name type="scientific">Phytophthora pseudosyringae</name>
    <dbReference type="NCBI Taxonomy" id="221518"/>
    <lineage>
        <taxon>Eukaryota</taxon>
        <taxon>Sar</taxon>
        <taxon>Stramenopiles</taxon>
        <taxon>Oomycota</taxon>
        <taxon>Peronosporomycetes</taxon>
        <taxon>Peronosporales</taxon>
        <taxon>Peronosporaceae</taxon>
        <taxon>Phytophthora</taxon>
    </lineage>
</organism>
<dbReference type="EMBL" id="JAGDFM010000048">
    <property type="protein sequence ID" value="KAG7389172.1"/>
    <property type="molecule type" value="Genomic_DNA"/>
</dbReference>
<accession>A0A8T1W5F6</accession>
<dbReference type="PANTHER" id="PTHR33266">
    <property type="entry name" value="CHROMOSOME 15, WHOLE GENOME SHOTGUN SEQUENCE"/>
    <property type="match status" value="1"/>
</dbReference>
<sequence length="272" mass="29999">MPTVRPDPSSRGGASRKTLSPPIILTQTMDVMLGDFGVLTGLLTSQSRVLDTDPKPVWTALVSMGRPLWRSMELGNTLEGKQRALTKFAASKLLLGLELNDARSYDDSTLHGMSSLFCRVGLRPRASDSMATRFVADFMSVLHYVTYKCDAHSSSYTSDPILTIGASRMWYQLEPPALESHILRQFQAVLLNGVVDTGHVGEIVARIFLLLAMDATLMSASVDEEEFVFSGQFGEVPSFVAMLVGNRPEVCTEAGVSGERKAYDEWLQRWKD</sequence>
<dbReference type="Proteomes" id="UP000694044">
    <property type="component" value="Unassembled WGS sequence"/>
</dbReference>
<name>A0A8T1W5F6_9STRA</name>
<reference evidence="1" key="1">
    <citation type="submission" date="2021-02" db="EMBL/GenBank/DDBJ databases">
        <authorList>
            <person name="Palmer J.M."/>
        </authorList>
    </citation>
    <scope>NUCLEOTIDE SEQUENCE</scope>
    <source>
        <strain evidence="1">SCRP734</strain>
    </source>
</reference>
<evidence type="ECO:0000313" key="1">
    <source>
        <dbReference type="EMBL" id="KAG7389172.1"/>
    </source>
</evidence>
<comment type="caution">
    <text evidence="1">The sequence shown here is derived from an EMBL/GenBank/DDBJ whole genome shotgun (WGS) entry which is preliminary data.</text>
</comment>
<dbReference type="AlphaFoldDB" id="A0A8T1W5F6"/>
<protein>
    <submittedName>
        <fullName evidence="1">Uncharacterized protein</fullName>
    </submittedName>
</protein>